<dbReference type="AlphaFoldDB" id="A0A554LM34"/>
<dbReference type="PANTHER" id="PTHR12899:SF3">
    <property type="entry name" value="LARGE RIBOSOMAL SUBUNIT PROTEIN UL18M"/>
    <property type="match status" value="1"/>
</dbReference>
<evidence type="ECO:0000313" key="9">
    <source>
        <dbReference type="Proteomes" id="UP000315589"/>
    </source>
</evidence>
<keyword evidence="4 8" id="KW-0689">Ribosomal protein</keyword>
<dbReference type="InterPro" id="IPR005484">
    <property type="entry name" value="Ribosomal_uL18_bac/plant/anim"/>
</dbReference>
<keyword evidence="2" id="KW-0699">rRNA-binding</keyword>
<dbReference type="Gene3D" id="3.30.420.100">
    <property type="match status" value="1"/>
</dbReference>
<comment type="caution">
    <text evidence="8">The sequence shown here is derived from an EMBL/GenBank/DDBJ whole genome shotgun (WGS) entry which is preliminary data.</text>
</comment>
<organism evidence="8 9">
    <name type="scientific">Candidatus Berkelbacteria bacterium Licking1014_85</name>
    <dbReference type="NCBI Taxonomy" id="2017148"/>
    <lineage>
        <taxon>Bacteria</taxon>
        <taxon>Candidatus Berkelbacteria</taxon>
    </lineage>
</organism>
<proteinExistence type="inferred from homology"/>
<dbReference type="InterPro" id="IPR004389">
    <property type="entry name" value="Ribosomal_uL18_bac-type"/>
</dbReference>
<evidence type="ECO:0000313" key="8">
    <source>
        <dbReference type="EMBL" id="TSC93908.1"/>
    </source>
</evidence>
<dbReference type="NCBIfam" id="TIGR00060">
    <property type="entry name" value="L18_bact"/>
    <property type="match status" value="1"/>
</dbReference>
<dbReference type="Proteomes" id="UP000315589">
    <property type="component" value="Unassembled WGS sequence"/>
</dbReference>
<gene>
    <name evidence="8" type="ORF">CEN91_77</name>
</gene>
<evidence type="ECO:0000256" key="4">
    <source>
        <dbReference type="ARBA" id="ARBA00022980"/>
    </source>
</evidence>
<evidence type="ECO:0000256" key="1">
    <source>
        <dbReference type="ARBA" id="ARBA00007116"/>
    </source>
</evidence>
<dbReference type="GO" id="GO:0003735">
    <property type="term" value="F:structural constituent of ribosome"/>
    <property type="evidence" value="ECO:0007669"/>
    <property type="project" value="InterPro"/>
</dbReference>
<evidence type="ECO:0000256" key="3">
    <source>
        <dbReference type="ARBA" id="ARBA00022884"/>
    </source>
</evidence>
<evidence type="ECO:0000256" key="5">
    <source>
        <dbReference type="ARBA" id="ARBA00023274"/>
    </source>
</evidence>
<evidence type="ECO:0000256" key="2">
    <source>
        <dbReference type="ARBA" id="ARBA00022730"/>
    </source>
</evidence>
<evidence type="ECO:0000256" key="7">
    <source>
        <dbReference type="ARBA" id="ARBA00035496"/>
    </source>
</evidence>
<dbReference type="SUPFAM" id="SSF53137">
    <property type="entry name" value="Translational machinery components"/>
    <property type="match status" value="1"/>
</dbReference>
<dbReference type="GO" id="GO:0006412">
    <property type="term" value="P:translation"/>
    <property type="evidence" value="ECO:0007669"/>
    <property type="project" value="InterPro"/>
</dbReference>
<dbReference type="CDD" id="cd00432">
    <property type="entry name" value="Ribosomal_L18_L5e"/>
    <property type="match status" value="1"/>
</dbReference>
<dbReference type="Pfam" id="PF00861">
    <property type="entry name" value="Ribosomal_L18p"/>
    <property type="match status" value="1"/>
</dbReference>
<keyword evidence="3" id="KW-0694">RNA-binding</keyword>
<sequence>MNKRIKKIRNTSKIKFLNKQNFPVLKIFRSLTNIYAQVVIDSKVVASTNSLKIAGNKMDKSRQVGSLIADKLLKNKIHQVIFDRGTYKYHGRVKVLAESAREKGLKI</sequence>
<protein>
    <recommendedName>
        <fullName evidence="6">Large ribosomal subunit protein uL18</fullName>
    </recommendedName>
    <alternativeName>
        <fullName evidence="7">50S ribosomal protein L18</fullName>
    </alternativeName>
</protein>
<dbReference type="InterPro" id="IPR057268">
    <property type="entry name" value="Ribosomal_L18"/>
</dbReference>
<comment type="similarity">
    <text evidence="1">Belongs to the universal ribosomal protein uL18 family.</text>
</comment>
<keyword evidence="5" id="KW-0687">Ribonucleoprotein</keyword>
<dbReference type="GO" id="GO:0008097">
    <property type="term" value="F:5S rRNA binding"/>
    <property type="evidence" value="ECO:0007669"/>
    <property type="project" value="TreeGrafter"/>
</dbReference>
<evidence type="ECO:0000256" key="6">
    <source>
        <dbReference type="ARBA" id="ARBA00035197"/>
    </source>
</evidence>
<dbReference type="GO" id="GO:0022625">
    <property type="term" value="C:cytosolic large ribosomal subunit"/>
    <property type="evidence" value="ECO:0007669"/>
    <property type="project" value="TreeGrafter"/>
</dbReference>
<dbReference type="EMBL" id="VMGI01000007">
    <property type="protein sequence ID" value="TSC93908.1"/>
    <property type="molecule type" value="Genomic_DNA"/>
</dbReference>
<dbReference type="PANTHER" id="PTHR12899">
    <property type="entry name" value="39S RIBOSOMAL PROTEIN L18, MITOCHONDRIAL"/>
    <property type="match status" value="1"/>
</dbReference>
<accession>A0A554LM34</accession>
<name>A0A554LM34_9BACT</name>
<reference evidence="8 9" key="1">
    <citation type="submission" date="2017-07" db="EMBL/GenBank/DDBJ databases">
        <title>Mechanisms for carbon and nitrogen cycling indicate functional differentiation within the Candidate Phyla Radiation.</title>
        <authorList>
            <person name="Danczak R.E."/>
            <person name="Johnston M.D."/>
            <person name="Kenah C."/>
            <person name="Slattery M."/>
            <person name="Wrighton K.C."/>
            <person name="Wilkins M.J."/>
        </authorList>
    </citation>
    <scope>NUCLEOTIDE SEQUENCE [LARGE SCALE GENOMIC DNA]</scope>
    <source>
        <strain evidence="8">Licking1014_85</strain>
    </source>
</reference>